<evidence type="ECO:0000256" key="6">
    <source>
        <dbReference type="SAM" id="SignalP"/>
    </source>
</evidence>
<dbReference type="PROSITE" id="PS51469">
    <property type="entry name" value="SUN"/>
    <property type="match status" value="1"/>
</dbReference>
<keyword evidence="9" id="KW-1185">Reference proteome</keyword>
<keyword evidence="3" id="KW-1133">Transmembrane helix</keyword>
<keyword evidence="6" id="KW-0732">Signal</keyword>
<comment type="caution">
    <text evidence="8">The sequence shown here is derived from an EMBL/GenBank/DDBJ whole genome shotgun (WGS) entry which is preliminary data.</text>
</comment>
<proteinExistence type="predicted"/>
<dbReference type="Proteomes" id="UP000054399">
    <property type="component" value="Unassembled WGS sequence"/>
</dbReference>
<feature type="signal peptide" evidence="6">
    <location>
        <begin position="1"/>
        <end position="19"/>
    </location>
</feature>
<reference evidence="8 9" key="2">
    <citation type="submission" date="2024-01" db="EMBL/GenBank/DDBJ databases">
        <title>Comparative genomics of Cryptococcus and Kwoniella reveals pathogenesis evolution and contrasting modes of karyotype evolution via chromosome fusion or intercentromeric recombination.</title>
        <authorList>
            <person name="Coelho M.A."/>
            <person name="David-Palma M."/>
            <person name="Shea T."/>
            <person name="Bowers K."/>
            <person name="Mcginley-Smith S."/>
            <person name="Mohammad A.W."/>
            <person name="Gnirke A."/>
            <person name="Yurkov A.M."/>
            <person name="Nowrousian M."/>
            <person name="Sun S."/>
            <person name="Cuomo C.A."/>
            <person name="Heitman J."/>
        </authorList>
    </citation>
    <scope>NUCLEOTIDE SEQUENCE [LARGE SCALE GENOMIC DNA]</scope>
    <source>
        <strain evidence="8 9">IND107</strain>
    </source>
</reference>
<feature type="region of interest" description="Disordered" evidence="5">
    <location>
        <begin position="752"/>
        <end position="836"/>
    </location>
</feature>
<dbReference type="EMBL" id="ATAM02000001">
    <property type="protein sequence ID" value="KAL0255459.1"/>
    <property type="molecule type" value="Genomic_DNA"/>
</dbReference>
<feature type="chain" id="PRO_5046502762" description="SUN domain-containing protein" evidence="6">
    <location>
        <begin position="20"/>
        <end position="836"/>
    </location>
</feature>
<reference evidence="9" key="1">
    <citation type="submission" date="2015-01" db="EMBL/GenBank/DDBJ databases">
        <title>The Genome Sequence of Cryptococcus gattii MMRL2647.</title>
        <authorList>
            <consortium name="The Broad Institute Genomics Platform"/>
            <person name="Cuomo C."/>
            <person name="Litvintseva A."/>
            <person name="Chen Y."/>
            <person name="Heitman J."/>
            <person name="Sun S."/>
            <person name="Springer D."/>
            <person name="Dromer F."/>
            <person name="Young S."/>
            <person name="Zeng Q."/>
            <person name="Gargeya S."/>
            <person name="Abouelleil A."/>
            <person name="Alvarado L."/>
            <person name="Chapman S.B."/>
            <person name="Gainer-Dewar J."/>
            <person name="Goldberg J."/>
            <person name="Griggs A."/>
            <person name="Gujja S."/>
            <person name="Hansen M."/>
            <person name="Howarth C."/>
            <person name="Imamovic A."/>
            <person name="Larimer J."/>
            <person name="Murphy C."/>
            <person name="Naylor J."/>
            <person name="Pearson M."/>
            <person name="Priest M."/>
            <person name="Roberts A."/>
            <person name="Saif S."/>
            <person name="Shea T."/>
            <person name="Sykes S."/>
            <person name="Wortman J."/>
            <person name="Nusbaum C."/>
            <person name="Birren B."/>
        </authorList>
    </citation>
    <scope>NUCLEOTIDE SEQUENCE [LARGE SCALE GENOMIC DNA]</scope>
    <source>
        <strain evidence="9">IND107</strain>
    </source>
</reference>
<feature type="region of interest" description="Disordered" evidence="5">
    <location>
        <begin position="38"/>
        <end position="104"/>
    </location>
</feature>
<evidence type="ECO:0000256" key="4">
    <source>
        <dbReference type="ARBA" id="ARBA00023136"/>
    </source>
</evidence>
<accession>A0ABR3C7I5</accession>
<keyword evidence="2" id="KW-0812">Transmembrane</keyword>
<feature type="compositionally biased region" description="Basic residues" evidence="5">
    <location>
        <begin position="572"/>
        <end position="586"/>
    </location>
</feature>
<dbReference type="PANTHER" id="PTHR12953">
    <property type="entry name" value="MEMBRANE PROTEIN CH1 RELATED"/>
    <property type="match status" value="1"/>
</dbReference>
<feature type="compositionally biased region" description="Basic and acidic residues" evidence="5">
    <location>
        <begin position="695"/>
        <end position="712"/>
    </location>
</feature>
<feature type="compositionally biased region" description="Pro residues" evidence="5">
    <location>
        <begin position="38"/>
        <end position="47"/>
    </location>
</feature>
<feature type="region of interest" description="Disordered" evidence="5">
    <location>
        <begin position="667"/>
        <end position="712"/>
    </location>
</feature>
<evidence type="ECO:0000256" key="2">
    <source>
        <dbReference type="ARBA" id="ARBA00022692"/>
    </source>
</evidence>
<feature type="domain" description="SUN" evidence="7">
    <location>
        <begin position="64"/>
        <end position="244"/>
    </location>
</feature>
<feature type="region of interest" description="Disordered" evidence="5">
    <location>
        <begin position="561"/>
        <end position="612"/>
    </location>
</feature>
<dbReference type="InterPro" id="IPR012919">
    <property type="entry name" value="SUN_dom"/>
</dbReference>
<evidence type="ECO:0000313" key="9">
    <source>
        <dbReference type="Proteomes" id="UP000054399"/>
    </source>
</evidence>
<evidence type="ECO:0000313" key="8">
    <source>
        <dbReference type="EMBL" id="KAL0255459.1"/>
    </source>
</evidence>
<evidence type="ECO:0000256" key="3">
    <source>
        <dbReference type="ARBA" id="ARBA00022989"/>
    </source>
</evidence>
<dbReference type="GeneID" id="91987121"/>
<feature type="compositionally biased region" description="Pro residues" evidence="5">
    <location>
        <begin position="66"/>
        <end position="84"/>
    </location>
</feature>
<comment type="subcellular location">
    <subcellularLocation>
        <location evidence="1">Endomembrane system</location>
    </subcellularLocation>
</comment>
<feature type="compositionally biased region" description="Low complexity" evidence="5">
    <location>
        <begin position="679"/>
        <end position="691"/>
    </location>
</feature>
<gene>
    <name evidence="8" type="ORF">I308_100263</name>
</gene>
<name>A0ABR3C7I5_9TREE</name>
<organism evidence="8 9">
    <name type="scientific">Cryptococcus tetragattii IND107</name>
    <dbReference type="NCBI Taxonomy" id="1296105"/>
    <lineage>
        <taxon>Eukaryota</taxon>
        <taxon>Fungi</taxon>
        <taxon>Dikarya</taxon>
        <taxon>Basidiomycota</taxon>
        <taxon>Agaricomycotina</taxon>
        <taxon>Tremellomycetes</taxon>
        <taxon>Tremellales</taxon>
        <taxon>Cryptococcaceae</taxon>
        <taxon>Cryptococcus</taxon>
        <taxon>Cryptococcus gattii species complex</taxon>
    </lineage>
</organism>
<feature type="compositionally biased region" description="Basic and acidic residues" evidence="5">
    <location>
        <begin position="340"/>
        <end position="349"/>
    </location>
</feature>
<feature type="compositionally biased region" description="Polar residues" evidence="5">
    <location>
        <begin position="587"/>
        <end position="607"/>
    </location>
</feature>
<feature type="region of interest" description="Disordered" evidence="5">
    <location>
        <begin position="328"/>
        <end position="382"/>
    </location>
</feature>
<sequence length="836" mass="93766">MRILSWLPLLVLPLPLAAAAPSTPADPWALFRYQCPPSPSPPAPPPAIVGFEEWKRTVAPANNSSRPPPPPDNKPPPAPAQHPPPPHHSKYNYASPDCSARIHSSSPLTQHAASLLHKSRDRYMLTPCRASEHWVVVELCDEIRIDAVEIAVWEFFSGVVREVQVSVGGEDEDGQADGGGEAAGRGHVWKQVGSFIGKNVRGSQTFTLSQPTSFHRFVRLDFPSYYGSEYYCPVSSLKVYGMNQMEAFKWEQKQLHHNREKEVFREEEQVRRAKETQEREKKERERDERDKQQQREKELDELEKLLHEQAGRLVPELLADGLFTEEATGVASTTPASTLIREDEQRDDSSLPPTNDSLAAATPISEASTTSSSTTPVYTRPRSDSSESIYAFIIRRLNALEGNSSLVARYMEEQAKVMRSMLKRVEVGWDEWKGEWEDEDRGRWQQERMRQEDRLGRVLSQLEQQRIAFDAERKSIETQLRVLADQLGYERRRGIAQLIIMLIIILLGAASRSSTINAILTPLVTEARRRQSDYYHRKNRSGPLAGLHIDMGAGRPPAVIGQARPKSPSAHTHTHTHAQTPTHRRVPSSTSTPRLKTSLSRTGSAHTSLKRRSVVPQVSIPVPSYYRSVSSSEFTFPPPTDPAASASALALASPPLVNVWTPRTMRGSVPLSPPPPPASASAAARKAAARSAHLHMMETGDRDRDRDRVRPGERERIYQDIPTPPKYHPTSNTSLLLDLENVGMNTKRRRRLRSVLNSVDPTPRKDVYNDEEEEGERERMERVAGDTSQGEWGTDDFDTETSAASGSASEVEDQVRQDTKEEAMDGDTEQRVREKI</sequence>
<evidence type="ECO:0000259" key="7">
    <source>
        <dbReference type="PROSITE" id="PS51469"/>
    </source>
</evidence>
<dbReference type="PANTHER" id="PTHR12953:SF0">
    <property type="entry name" value="SUN DOMAIN-CONTAINING OSSIFICATION FACTOR"/>
    <property type="match status" value="1"/>
</dbReference>
<dbReference type="Pfam" id="PF07738">
    <property type="entry name" value="Sad1_UNC"/>
    <property type="match status" value="1"/>
</dbReference>
<dbReference type="Gene3D" id="2.60.120.260">
    <property type="entry name" value="Galactose-binding domain-like"/>
    <property type="match status" value="1"/>
</dbReference>
<evidence type="ECO:0000256" key="1">
    <source>
        <dbReference type="ARBA" id="ARBA00004308"/>
    </source>
</evidence>
<keyword evidence="4" id="KW-0472">Membrane</keyword>
<evidence type="ECO:0000256" key="5">
    <source>
        <dbReference type="SAM" id="MobiDB-lite"/>
    </source>
</evidence>
<feature type="compositionally biased region" description="Basic and acidic residues" evidence="5">
    <location>
        <begin position="813"/>
        <end position="836"/>
    </location>
</feature>
<feature type="compositionally biased region" description="Low complexity" evidence="5">
    <location>
        <begin position="359"/>
        <end position="375"/>
    </location>
</feature>
<protein>
    <recommendedName>
        <fullName evidence="7">SUN domain-containing protein</fullName>
    </recommendedName>
</protein>
<dbReference type="RefSeq" id="XP_066616736.1">
    <property type="nucleotide sequence ID" value="XM_066754835.1"/>
</dbReference>
<dbReference type="InterPro" id="IPR045120">
    <property type="entry name" value="Suco/Slp1-like"/>
</dbReference>
<feature type="region of interest" description="Disordered" evidence="5">
    <location>
        <begin position="258"/>
        <end position="297"/>
    </location>
</feature>